<dbReference type="Gene3D" id="3.60.110.10">
    <property type="entry name" value="Carbon-nitrogen hydrolase"/>
    <property type="match status" value="1"/>
</dbReference>
<feature type="transmembrane region" description="Helical" evidence="9">
    <location>
        <begin position="160"/>
        <end position="182"/>
    </location>
</feature>
<evidence type="ECO:0000256" key="7">
    <source>
        <dbReference type="ARBA" id="ARBA00023136"/>
    </source>
</evidence>
<dbReference type="Pfam" id="PF00795">
    <property type="entry name" value="CN_hydrolase"/>
    <property type="match status" value="1"/>
</dbReference>
<dbReference type="PANTHER" id="PTHR38686:SF1">
    <property type="entry name" value="APOLIPOPROTEIN N-ACYLTRANSFERASE"/>
    <property type="match status" value="1"/>
</dbReference>
<dbReference type="GO" id="GO:0016410">
    <property type="term" value="F:N-acyltransferase activity"/>
    <property type="evidence" value="ECO:0007669"/>
    <property type="project" value="UniProtKB-UniRule"/>
</dbReference>
<evidence type="ECO:0000256" key="5">
    <source>
        <dbReference type="ARBA" id="ARBA00022692"/>
    </source>
</evidence>
<feature type="transmembrane region" description="Helical" evidence="9">
    <location>
        <begin position="116"/>
        <end position="140"/>
    </location>
</feature>
<protein>
    <recommendedName>
        <fullName evidence="9">Apolipoprotein N-acyltransferase</fullName>
        <shortName evidence="9">ALP N-acyltransferase</shortName>
        <ecNumber evidence="9">2.3.1.269</ecNumber>
    </recommendedName>
</protein>
<dbReference type="SUPFAM" id="SSF56317">
    <property type="entry name" value="Carbon-nitrogen hydrolase"/>
    <property type="match status" value="1"/>
</dbReference>
<dbReference type="AlphaFoldDB" id="A0A0F7WZE8"/>
<feature type="transmembrane region" description="Helical" evidence="9">
    <location>
        <begin position="51"/>
        <end position="72"/>
    </location>
</feature>
<dbReference type="Pfam" id="PF20154">
    <property type="entry name" value="LNT_N"/>
    <property type="match status" value="1"/>
</dbReference>
<evidence type="ECO:0000256" key="1">
    <source>
        <dbReference type="ARBA" id="ARBA00004651"/>
    </source>
</evidence>
<evidence type="ECO:0000256" key="3">
    <source>
        <dbReference type="ARBA" id="ARBA00022475"/>
    </source>
</evidence>
<keyword evidence="6 9" id="KW-1133">Transmembrane helix</keyword>
<dbReference type="InterPro" id="IPR004563">
    <property type="entry name" value="Apolipo_AcylTrfase"/>
</dbReference>
<comment type="function">
    <text evidence="9">Catalyzes the phospholipid dependent N-acylation of the N-terminal cysteine of apolipoprotein, the last step in lipoprotein maturation.</text>
</comment>
<feature type="transmembrane region" description="Helical" evidence="9">
    <location>
        <begin position="512"/>
        <end position="535"/>
    </location>
</feature>
<comment type="pathway">
    <text evidence="9">Protein modification; lipoprotein biosynthesis (N-acyl transfer).</text>
</comment>
<dbReference type="UniPathway" id="UPA00666"/>
<evidence type="ECO:0000256" key="9">
    <source>
        <dbReference type="HAMAP-Rule" id="MF_01148"/>
    </source>
</evidence>
<dbReference type="HAMAP" id="MF_01148">
    <property type="entry name" value="Lnt"/>
    <property type="match status" value="1"/>
</dbReference>
<sequence>MLRIFCFVISWCLIAFAQPDLSRFVSILGAACGYGLFWYSLEPLKKPSLPLRTLFVSCFFWIFTIEGIHFSWMLSDQYIGKLIYLVWLTLITILSVLFSGFSCLLVAIVRQKRTAFLWSLPGVWVAIEMLRFYGIFSGMSFDYLGWPMTASAYGRQFGGFLGWAGQSFAVIAVNMSFYCLLLKKPHAKMLWVLTLLLPYTFGAIHYEYLKHAFQQDKRALRVAVVQPAHPPIRPKLKSPIVVWEQLLQLVSPIQQPIDLLIFPEVVVPFGKHRQVYPYESCAHLLSSFAPLPEGKAFLSNSDCATALSQHFQCPVIIGLERWVKKENVLYWYNSAEVISHKGISVGYDKRILVPGGEYIPGGKFGSLICRQLFPKYALGCKRLPGRRSGVVQVRGLPRIGITICYEETFGYRLQSYKRQGAELLVNLTNDGWYPESRLPKVHFLHGMLRNQEFGMPCVRACQTGVTAAVDSLGRILKILPYDTRETKAPSGVLETSLPLFNYKTLYGYCGDYPMILIAFCAVSYLGGGFLGYRLLAKKEIR</sequence>
<dbReference type="InterPro" id="IPR045378">
    <property type="entry name" value="LNT_N"/>
</dbReference>
<dbReference type="GO" id="GO:0005886">
    <property type="term" value="C:plasma membrane"/>
    <property type="evidence" value="ECO:0007669"/>
    <property type="project" value="UniProtKB-SubCell"/>
</dbReference>
<evidence type="ECO:0000259" key="10">
    <source>
        <dbReference type="PROSITE" id="PS50263"/>
    </source>
</evidence>
<keyword evidence="9" id="KW-0997">Cell inner membrane</keyword>
<dbReference type="InterPro" id="IPR036526">
    <property type="entry name" value="C-N_Hydrolase_sf"/>
</dbReference>
<proteinExistence type="inferred from homology"/>
<dbReference type="NCBIfam" id="TIGR00546">
    <property type="entry name" value="lnt"/>
    <property type="match status" value="1"/>
</dbReference>
<name>A0A0F7WZE8_CHLPN</name>
<organism evidence="11">
    <name type="scientific">Chlamydia pneumoniae</name>
    <name type="common">Chlamydophila pneumoniae</name>
    <dbReference type="NCBI Taxonomy" id="83558"/>
    <lineage>
        <taxon>Bacteria</taxon>
        <taxon>Pseudomonadati</taxon>
        <taxon>Chlamydiota</taxon>
        <taxon>Chlamydiia</taxon>
        <taxon>Chlamydiales</taxon>
        <taxon>Chlamydiaceae</taxon>
        <taxon>Chlamydia/Chlamydophila group</taxon>
        <taxon>Chlamydia</taxon>
    </lineage>
</organism>
<comment type="catalytic activity">
    <reaction evidence="9">
        <text>N-terminal S-1,2-diacyl-sn-glyceryl-L-cysteinyl-[lipoprotein] + a glycerophospholipid = N-acyl-S-1,2-diacyl-sn-glyceryl-L-cysteinyl-[lipoprotein] + a 2-acyl-sn-glycero-3-phospholipid + H(+)</text>
        <dbReference type="Rhea" id="RHEA:48228"/>
        <dbReference type="Rhea" id="RHEA-COMP:14681"/>
        <dbReference type="Rhea" id="RHEA-COMP:14684"/>
        <dbReference type="ChEBI" id="CHEBI:15378"/>
        <dbReference type="ChEBI" id="CHEBI:136912"/>
        <dbReference type="ChEBI" id="CHEBI:140656"/>
        <dbReference type="ChEBI" id="CHEBI:140657"/>
        <dbReference type="ChEBI" id="CHEBI:140660"/>
        <dbReference type="EC" id="2.3.1.269"/>
    </reaction>
</comment>
<feature type="transmembrane region" description="Helical" evidence="9">
    <location>
        <begin position="189"/>
        <end position="208"/>
    </location>
</feature>
<reference evidence="11" key="1">
    <citation type="submission" date="2015-05" db="EMBL/GenBank/DDBJ databases">
        <authorList>
            <person name="Rattei Thomas"/>
        </authorList>
    </citation>
    <scope>NUCLEOTIDE SEQUENCE</scope>
    <source>
        <strain evidence="11">DC9</strain>
    </source>
</reference>
<comment type="subcellular location">
    <subcellularLocation>
        <location evidence="9">Cell inner membrane</location>
        <topology evidence="9">Multi-pass membrane protein</topology>
    </subcellularLocation>
    <subcellularLocation>
        <location evidence="1">Cell membrane</location>
        <topology evidence="1">Multi-pass membrane protein</topology>
    </subcellularLocation>
</comment>
<dbReference type="EC" id="2.3.1.269" evidence="9"/>
<dbReference type="PANTHER" id="PTHR38686">
    <property type="entry name" value="APOLIPOPROTEIN N-ACYLTRANSFERASE"/>
    <property type="match status" value="1"/>
</dbReference>
<comment type="similarity">
    <text evidence="2 9">Belongs to the CN hydrolase family. Apolipoprotein N-acyltransferase subfamily.</text>
</comment>
<keyword evidence="5 9" id="KW-0812">Transmembrane</keyword>
<keyword evidence="3 9" id="KW-1003">Cell membrane</keyword>
<evidence type="ECO:0000313" key="11">
    <source>
        <dbReference type="EMBL" id="CRI42773.1"/>
    </source>
</evidence>
<evidence type="ECO:0000256" key="2">
    <source>
        <dbReference type="ARBA" id="ARBA00010065"/>
    </source>
</evidence>
<dbReference type="GO" id="GO:0042158">
    <property type="term" value="P:lipoprotein biosynthetic process"/>
    <property type="evidence" value="ECO:0007669"/>
    <property type="project" value="UniProtKB-UniRule"/>
</dbReference>
<evidence type="ECO:0000256" key="4">
    <source>
        <dbReference type="ARBA" id="ARBA00022679"/>
    </source>
</evidence>
<feature type="domain" description="CN hydrolase" evidence="10">
    <location>
        <begin position="220"/>
        <end position="499"/>
    </location>
</feature>
<keyword evidence="7 9" id="KW-0472">Membrane</keyword>
<evidence type="ECO:0000256" key="6">
    <source>
        <dbReference type="ARBA" id="ARBA00022989"/>
    </source>
</evidence>
<evidence type="ECO:0000256" key="8">
    <source>
        <dbReference type="ARBA" id="ARBA00023315"/>
    </source>
</evidence>
<keyword evidence="8 9" id="KW-0012">Acyltransferase</keyword>
<feature type="transmembrane region" description="Helical" evidence="9">
    <location>
        <begin position="27"/>
        <end position="44"/>
    </location>
</feature>
<dbReference type="EMBL" id="LN847051">
    <property type="protein sequence ID" value="CRI42773.1"/>
    <property type="molecule type" value="Genomic_DNA"/>
</dbReference>
<keyword evidence="4 9" id="KW-0808">Transferase</keyword>
<dbReference type="PROSITE" id="PS50263">
    <property type="entry name" value="CN_HYDROLASE"/>
    <property type="match status" value="1"/>
</dbReference>
<dbReference type="InterPro" id="IPR003010">
    <property type="entry name" value="C-N_Hydrolase"/>
</dbReference>
<gene>
    <name evidence="9 11" type="primary">lnt</name>
    <name evidence="11" type="ORF">BN1224_DC9_BU_00980</name>
</gene>
<dbReference type="CDD" id="cd07571">
    <property type="entry name" value="ALP_N-acyl_transferase"/>
    <property type="match status" value="1"/>
</dbReference>
<keyword evidence="11" id="KW-0449">Lipoprotein</keyword>
<accession>A0A0F7WZE8</accession>
<feature type="transmembrane region" description="Helical" evidence="9">
    <location>
        <begin position="84"/>
        <end position="109"/>
    </location>
</feature>